<gene>
    <name evidence="1" type="ORF">SKM51_05125</name>
</gene>
<dbReference type="AlphaFoldDB" id="A0AB35UW27"/>
<protein>
    <recommendedName>
        <fullName evidence="3">DNA internalization-related competence protein ComEC/Rec2</fullName>
    </recommendedName>
</protein>
<accession>A0AB35UW27</accession>
<reference evidence="1 2" key="1">
    <citation type="submission" date="2023-11" db="EMBL/GenBank/DDBJ databases">
        <title>The common occurrence of Acinetobacte faecalis in cattle feces and its emended description.</title>
        <authorList>
            <person name="Kyselkova M."/>
            <person name="Xanthopoulou K."/>
            <person name="Shestivska V."/>
            <person name="Spanelova P."/>
            <person name="Maixnerova M."/>
            <person name="Higgins P.G."/>
            <person name="Nemec A."/>
        </authorList>
    </citation>
    <scope>NUCLEOTIDE SEQUENCE [LARGE SCALE GENOMIC DNA]</scope>
    <source>
        <strain evidence="1 2">ANC 7483</strain>
    </source>
</reference>
<dbReference type="PANTHER" id="PTHR30619">
    <property type="entry name" value="DNA INTERNALIZATION/COMPETENCE PROTEIN COMEC/REC2"/>
    <property type="match status" value="1"/>
</dbReference>
<evidence type="ECO:0000313" key="1">
    <source>
        <dbReference type="EMBL" id="MDY6486580.1"/>
    </source>
</evidence>
<dbReference type="PANTHER" id="PTHR30619:SF1">
    <property type="entry name" value="RECOMBINATION PROTEIN 2"/>
    <property type="match status" value="1"/>
</dbReference>
<evidence type="ECO:0008006" key="3">
    <source>
        <dbReference type="Google" id="ProtNLM"/>
    </source>
</evidence>
<dbReference type="EMBL" id="JAXHPL010000019">
    <property type="protein sequence ID" value="MDY6486580.1"/>
    <property type="molecule type" value="Genomic_DNA"/>
</dbReference>
<comment type="caution">
    <text evidence="1">The sequence shown here is derived from an EMBL/GenBank/DDBJ whole genome shotgun (WGS) entry which is preliminary data.</text>
</comment>
<dbReference type="InterPro" id="IPR036866">
    <property type="entry name" value="RibonucZ/Hydroxyglut_hydro"/>
</dbReference>
<dbReference type="SUPFAM" id="SSF56281">
    <property type="entry name" value="Metallo-hydrolase/oxidoreductase"/>
    <property type="match status" value="1"/>
</dbReference>
<organism evidence="1 2">
    <name type="scientific">Acinetobacter faecalis</name>
    <dbReference type="NCBI Taxonomy" id="2665161"/>
    <lineage>
        <taxon>Bacteria</taxon>
        <taxon>Pseudomonadati</taxon>
        <taxon>Pseudomonadota</taxon>
        <taxon>Gammaproteobacteria</taxon>
        <taxon>Moraxellales</taxon>
        <taxon>Moraxellaceae</taxon>
        <taxon>Acinetobacter</taxon>
    </lineage>
</organism>
<dbReference type="Proteomes" id="UP001278995">
    <property type="component" value="Unassembled WGS sequence"/>
</dbReference>
<evidence type="ECO:0000313" key="2">
    <source>
        <dbReference type="Proteomes" id="UP001278995"/>
    </source>
</evidence>
<name>A0AB35UW27_9GAMM</name>
<proteinExistence type="predicted"/>
<dbReference type="Gene3D" id="3.60.15.10">
    <property type="entry name" value="Ribonuclease Z/Hydroxyacylglutathione hydrolase-like"/>
    <property type="match status" value="1"/>
</dbReference>
<sequence>MKFEQVYSNEKVEVLPNSKFEYCKKGQNFNINHHVKIEVLSPKEEQLDLAKYNKNENSCVLYVQVLNAKKYQNYLLMGDAGWETEYAILQDYPHLKVDVLVLGHHGSQHSSSYAFLEKLQPEIAIVSAGFNNRYGHPSEIVQARLKELNIPLLSTINNGTIQFLQHQNNDLEINKQRDTRLWLKRDFSD</sequence>
<dbReference type="InterPro" id="IPR052159">
    <property type="entry name" value="Competence_DNA_uptake"/>
</dbReference>